<feature type="signal peptide" evidence="1">
    <location>
        <begin position="1"/>
        <end position="25"/>
    </location>
</feature>
<organism evidence="3 4">
    <name type="scientific">Metallumcola ferriviriculae</name>
    <dbReference type="NCBI Taxonomy" id="3039180"/>
    <lineage>
        <taxon>Bacteria</taxon>
        <taxon>Bacillati</taxon>
        <taxon>Bacillota</taxon>
        <taxon>Clostridia</taxon>
        <taxon>Neomoorellales</taxon>
        <taxon>Desulfitibacteraceae</taxon>
        <taxon>Metallumcola</taxon>
    </lineage>
</organism>
<dbReference type="InterPro" id="IPR051922">
    <property type="entry name" value="Bact_Sporulation_Assoc"/>
</dbReference>
<dbReference type="PANTHER" id="PTHR30032:SF4">
    <property type="entry name" value="AMIDASE ENHANCER"/>
    <property type="match status" value="1"/>
</dbReference>
<evidence type="ECO:0000256" key="1">
    <source>
        <dbReference type="SAM" id="SignalP"/>
    </source>
</evidence>
<feature type="domain" description="Sporulation stage II protein D amidase enhancer LytB N-terminal" evidence="2">
    <location>
        <begin position="131"/>
        <end position="221"/>
    </location>
</feature>
<proteinExistence type="predicted"/>
<dbReference type="GO" id="GO:0030288">
    <property type="term" value="C:outer membrane-bounded periplasmic space"/>
    <property type="evidence" value="ECO:0007669"/>
    <property type="project" value="TreeGrafter"/>
</dbReference>
<sequence length="479" mass="52735">MRYAKIVFILLVMMAAPFLPPPANVWAEKSDNLIRVGLSGIAPRIEFRVETGAYALMDSATNLPIVQPKPGQLWSIIKSGPNLKVALNGREQKLPFDGPVILRAVDEGLHLYTYNGTKYRGDLIVENRADGVMPINVLPMEQYLYGVVGQEMGNSAPLEALKAQAVVSRSYAMSLKNSLGSFDVGIDTGTQVYRGYNAETQANGDRVVAAVDATRGQIVVYDGKVIRAFFHSNAGGYTESSENVWVEPLPYLKAVPSPYDIYAAQYENQTNGWPSVSYSWQKGITREELYSQVSRWNKKAENNDSLNLINVGSISDIKLSRIDRNGDKDTASGRVTELTLIGDQGQASVYRDGIRTLLGLRSTLFNISFDSTVTVLNGRGDQGRINSLDGSYSAGYDGRTTLVNKGEKDVFLQSRSANRQIPKKFSKVVIEGNGYGHGLGMSQWGARGMAKDGYKYDKIIQHYYNQGLDNGNLSIETIY</sequence>
<evidence type="ECO:0000313" key="3">
    <source>
        <dbReference type="EMBL" id="WRO23213.1"/>
    </source>
</evidence>
<dbReference type="RefSeq" id="WP_366922596.1">
    <property type="nucleotide sequence ID" value="NZ_CP121694.1"/>
</dbReference>
<gene>
    <name evidence="3" type="ORF">MFMK1_003063</name>
</gene>
<dbReference type="InterPro" id="IPR013693">
    <property type="entry name" value="SpoIID/LytB_N"/>
</dbReference>
<reference evidence="3 4" key="1">
    <citation type="submission" date="2023-04" db="EMBL/GenBank/DDBJ databases">
        <authorList>
            <person name="Hsu D."/>
        </authorList>
    </citation>
    <scope>NUCLEOTIDE SEQUENCE [LARGE SCALE GENOMIC DNA]</scope>
    <source>
        <strain evidence="3 4">MK1</strain>
    </source>
</reference>
<evidence type="ECO:0000313" key="4">
    <source>
        <dbReference type="Proteomes" id="UP001329915"/>
    </source>
</evidence>
<dbReference type="EMBL" id="CP121694">
    <property type="protein sequence ID" value="WRO23213.1"/>
    <property type="molecule type" value="Genomic_DNA"/>
</dbReference>
<keyword evidence="1" id="KW-0732">Signal</keyword>
<accession>A0AAU0UPH3</accession>
<feature type="chain" id="PRO_5044018065" evidence="1">
    <location>
        <begin position="26"/>
        <end position="479"/>
    </location>
</feature>
<dbReference type="InterPro" id="IPR013486">
    <property type="entry name" value="SpoIID/LytB"/>
</dbReference>
<evidence type="ECO:0000259" key="2">
    <source>
        <dbReference type="Pfam" id="PF08486"/>
    </source>
</evidence>
<dbReference type="KEGG" id="dbc:MFMK1_003063"/>
<dbReference type="Pfam" id="PF08486">
    <property type="entry name" value="SpoIID"/>
    <property type="match status" value="1"/>
</dbReference>
<keyword evidence="4" id="KW-1185">Reference proteome</keyword>
<dbReference type="Proteomes" id="UP001329915">
    <property type="component" value="Chromosome"/>
</dbReference>
<name>A0AAU0UPH3_9FIRM</name>
<dbReference type="PANTHER" id="PTHR30032">
    <property type="entry name" value="N-ACETYLMURAMOYL-L-ALANINE AMIDASE-RELATED"/>
    <property type="match status" value="1"/>
</dbReference>
<dbReference type="AlphaFoldDB" id="A0AAU0UPH3"/>
<dbReference type="NCBIfam" id="TIGR02669">
    <property type="entry name" value="SpoIID_LytB"/>
    <property type="match status" value="1"/>
</dbReference>
<protein>
    <submittedName>
        <fullName evidence="3">SpoIID/LytB domain-containing protein</fullName>
    </submittedName>
</protein>
<dbReference type="GO" id="GO:0030435">
    <property type="term" value="P:sporulation resulting in formation of a cellular spore"/>
    <property type="evidence" value="ECO:0007669"/>
    <property type="project" value="InterPro"/>
</dbReference>